<evidence type="ECO:0000259" key="9">
    <source>
        <dbReference type="Pfam" id="PF21082"/>
    </source>
</evidence>
<comment type="subcellular location">
    <subcellularLocation>
        <location evidence="7">Cell inner membrane</location>
        <topology evidence="7">Multi-pass membrane protein</topology>
    </subcellularLocation>
    <subcellularLocation>
        <location evidence="1">Cell membrane</location>
        <topology evidence="1">Multi-pass membrane protein</topology>
    </subcellularLocation>
</comment>
<sequence>MATSEVQNSDPATQAPPPELIIDRIPNLKDLLPDALQPYWAVLEHYPLIGAMLIVVVSFMVAFLFRAILIRSLQNVYVSSPGFAEERVIRHLRKPLFTTILFFGFTLAAQIANLGVITNILVNLSVSVIVASWMRAAFHLSTTILESLGSSQNRIPVIEPQTIPILNLSVRLIVILVGSYCLLIIWGINPLGWLASAGIVGIAVGFAAKDTLANLFSGFFILVDAPYKVGDYVNLDSGERGRVTHIGLRSTRLMSRDDIEITLPNAVIANAKIVNESGGINSNIRIAIAVSVAYGSDVDQVCEILQTIGNRYEGFCELPEPRVRMRAFGASGLDFELLGWIHNPEDRGRIRHEMLMEIYKQFAAAGIEIPYHKTDVYVKEFPKG</sequence>
<dbReference type="SUPFAM" id="SSF82689">
    <property type="entry name" value="Mechanosensitive channel protein MscS (YggB), C-terminal domain"/>
    <property type="match status" value="1"/>
</dbReference>
<feature type="transmembrane region" description="Helical" evidence="7">
    <location>
        <begin position="191"/>
        <end position="208"/>
    </location>
</feature>
<proteinExistence type="inferred from homology"/>
<dbReference type="Gene3D" id="3.30.70.100">
    <property type="match status" value="1"/>
</dbReference>
<name>A0A1H9J560_9GAMM</name>
<reference evidence="11" key="1">
    <citation type="submission" date="2016-10" db="EMBL/GenBank/DDBJ databases">
        <authorList>
            <person name="Varghese N."/>
            <person name="Submissions S."/>
        </authorList>
    </citation>
    <scope>NUCLEOTIDE SEQUENCE [LARGE SCALE GENOMIC DNA]</scope>
    <source>
        <strain evidence="11">DSM 18887</strain>
    </source>
</reference>
<evidence type="ECO:0000259" key="8">
    <source>
        <dbReference type="Pfam" id="PF00924"/>
    </source>
</evidence>
<evidence type="ECO:0000313" key="10">
    <source>
        <dbReference type="EMBL" id="SEQ82020.1"/>
    </source>
</evidence>
<evidence type="ECO:0000256" key="4">
    <source>
        <dbReference type="ARBA" id="ARBA00022692"/>
    </source>
</evidence>
<dbReference type="Proteomes" id="UP000198749">
    <property type="component" value="Unassembled WGS sequence"/>
</dbReference>
<dbReference type="InterPro" id="IPR010920">
    <property type="entry name" value="LSM_dom_sf"/>
</dbReference>
<keyword evidence="3" id="KW-1003">Cell membrane</keyword>
<keyword evidence="7" id="KW-0813">Transport</keyword>
<evidence type="ECO:0000256" key="2">
    <source>
        <dbReference type="ARBA" id="ARBA00008017"/>
    </source>
</evidence>
<evidence type="ECO:0000313" key="11">
    <source>
        <dbReference type="Proteomes" id="UP000198749"/>
    </source>
</evidence>
<dbReference type="EMBL" id="FOGB01000008">
    <property type="protein sequence ID" value="SEQ82020.1"/>
    <property type="molecule type" value="Genomic_DNA"/>
</dbReference>
<dbReference type="Pfam" id="PF21082">
    <property type="entry name" value="MS_channel_3rd"/>
    <property type="match status" value="1"/>
</dbReference>
<accession>A0A1H9J560</accession>
<keyword evidence="11" id="KW-1185">Reference proteome</keyword>
<dbReference type="InterPro" id="IPR023408">
    <property type="entry name" value="MscS_beta-dom_sf"/>
</dbReference>
<comment type="function">
    <text evidence="7">Mechanosensitive channel that participates in the regulation of osmotic pressure changes within the cell, opening in response to stretch forces in the membrane lipid bilayer, without the need for other proteins. Contributes to normal resistance to hypoosmotic shock. Forms an ion channel of 1.0 nanosiemens conductance with a slight preference for anions.</text>
</comment>
<evidence type="ECO:0000256" key="3">
    <source>
        <dbReference type="ARBA" id="ARBA00022475"/>
    </source>
</evidence>
<dbReference type="RefSeq" id="WP_091359624.1">
    <property type="nucleotide sequence ID" value="NZ_AP025284.1"/>
</dbReference>
<gene>
    <name evidence="10" type="ORF">SAMN03080615_02879</name>
</gene>
<evidence type="ECO:0000256" key="6">
    <source>
        <dbReference type="ARBA" id="ARBA00023136"/>
    </source>
</evidence>
<dbReference type="Gene3D" id="1.10.287.1260">
    <property type="match status" value="1"/>
</dbReference>
<keyword evidence="4 7" id="KW-0812">Transmembrane</keyword>
<dbReference type="PANTHER" id="PTHR30221:SF1">
    <property type="entry name" value="SMALL-CONDUCTANCE MECHANOSENSITIVE CHANNEL"/>
    <property type="match status" value="1"/>
</dbReference>
<dbReference type="InterPro" id="IPR006685">
    <property type="entry name" value="MscS_channel_2nd"/>
</dbReference>
<keyword evidence="7" id="KW-0997">Cell inner membrane</keyword>
<dbReference type="InterPro" id="IPR011014">
    <property type="entry name" value="MscS_channel_TM-2"/>
</dbReference>
<dbReference type="AlphaFoldDB" id="A0A1H9J560"/>
<evidence type="ECO:0000256" key="7">
    <source>
        <dbReference type="RuleBase" id="RU369025"/>
    </source>
</evidence>
<feature type="transmembrane region" description="Helical" evidence="7">
    <location>
        <begin position="96"/>
        <end position="118"/>
    </location>
</feature>
<dbReference type="InterPro" id="IPR011066">
    <property type="entry name" value="MscS_channel_C_sf"/>
</dbReference>
<dbReference type="Pfam" id="PF00924">
    <property type="entry name" value="MS_channel_2nd"/>
    <property type="match status" value="1"/>
</dbReference>
<feature type="domain" description="Mechanosensitive ion channel MscS" evidence="8">
    <location>
        <begin position="210"/>
        <end position="277"/>
    </location>
</feature>
<evidence type="ECO:0000256" key="1">
    <source>
        <dbReference type="ARBA" id="ARBA00004651"/>
    </source>
</evidence>
<keyword evidence="7" id="KW-0407">Ion channel</keyword>
<dbReference type="GO" id="GO:0008381">
    <property type="term" value="F:mechanosensitive monoatomic ion channel activity"/>
    <property type="evidence" value="ECO:0007669"/>
    <property type="project" value="InterPro"/>
</dbReference>
<keyword evidence="7" id="KW-0406">Ion transport</keyword>
<dbReference type="SUPFAM" id="SSF82861">
    <property type="entry name" value="Mechanosensitive channel protein MscS (YggB), transmembrane region"/>
    <property type="match status" value="1"/>
</dbReference>
<comment type="subunit">
    <text evidence="7">Homoheptamer.</text>
</comment>
<keyword evidence="6 7" id="KW-0472">Membrane</keyword>
<dbReference type="InterPro" id="IPR049278">
    <property type="entry name" value="MS_channel_C"/>
</dbReference>
<dbReference type="SUPFAM" id="SSF50182">
    <property type="entry name" value="Sm-like ribonucleoproteins"/>
    <property type="match status" value="1"/>
</dbReference>
<dbReference type="STRING" id="355243.SAMN03080615_02879"/>
<dbReference type="InterPro" id="IPR045275">
    <property type="entry name" value="MscS_archaea/bacteria_type"/>
</dbReference>
<protein>
    <recommendedName>
        <fullName evidence="7">Small-conductance mechanosensitive channel</fullName>
    </recommendedName>
</protein>
<feature type="domain" description="Mechanosensitive ion channel MscS C-terminal" evidence="9">
    <location>
        <begin position="287"/>
        <end position="369"/>
    </location>
</feature>
<evidence type="ECO:0000256" key="5">
    <source>
        <dbReference type="ARBA" id="ARBA00022989"/>
    </source>
</evidence>
<organism evidence="10 11">
    <name type="scientific">Amphritea atlantica</name>
    <dbReference type="NCBI Taxonomy" id="355243"/>
    <lineage>
        <taxon>Bacteria</taxon>
        <taxon>Pseudomonadati</taxon>
        <taxon>Pseudomonadota</taxon>
        <taxon>Gammaproteobacteria</taxon>
        <taxon>Oceanospirillales</taxon>
        <taxon>Oceanospirillaceae</taxon>
        <taxon>Amphritea</taxon>
    </lineage>
</organism>
<dbReference type="PANTHER" id="PTHR30221">
    <property type="entry name" value="SMALL-CONDUCTANCE MECHANOSENSITIVE CHANNEL"/>
    <property type="match status" value="1"/>
</dbReference>
<dbReference type="GO" id="GO:0005886">
    <property type="term" value="C:plasma membrane"/>
    <property type="evidence" value="ECO:0007669"/>
    <property type="project" value="UniProtKB-SubCell"/>
</dbReference>
<dbReference type="Gene3D" id="2.30.30.60">
    <property type="match status" value="1"/>
</dbReference>
<keyword evidence="5 7" id="KW-1133">Transmembrane helix</keyword>
<feature type="transmembrane region" description="Helical" evidence="7">
    <location>
        <begin position="46"/>
        <end position="65"/>
    </location>
</feature>
<dbReference type="OrthoDB" id="9799209at2"/>
<comment type="similarity">
    <text evidence="2 7">Belongs to the MscS (TC 1.A.23) family.</text>
</comment>
<feature type="transmembrane region" description="Helical" evidence="7">
    <location>
        <begin position="165"/>
        <end position="185"/>
    </location>
</feature>